<keyword evidence="3" id="KW-1185">Reference proteome</keyword>
<comment type="caution">
    <text evidence="2">The sequence shown here is derived from an EMBL/GenBank/DDBJ whole genome shotgun (WGS) entry which is preliminary data.</text>
</comment>
<keyword evidence="1" id="KW-0472">Membrane</keyword>
<keyword evidence="1" id="KW-1133">Transmembrane helix</keyword>
<sequence>MAASELQIVVRAIDEASATLNKVRGELNRTGSEFDGVSAQSSKSSTAIDGFKNNVLPLAAVAAGAGAAVHQLAGFMGQSIDSANRLQSGLTGLSSVARAFGHDADAAKRAAQNLAKDGLMTVAESATGLKNLLAAGFSLPESIKLMERFKDSAAFGRQASLGFGQAVASATEGIKNGNSILVDNAGVTKNLSMMLEEAGYSAQDLMKASSDAGVRQAIFGGIVKETTAQLGDADRLTRQFAGSQAQAAAQTEVLKQQIGTALQTALLPLLQAVTPIIVSLAGWVQEHQRLTGTILIAGGVFLAMIAVLGSIAAIVGVVIIAFGAAAAATAAAVGIGIAAVVGLAVAVALNMDRVKGAIASVPNFIRDNWAQVGGLLLGPFLGPLNTILGLINQVMNAFGGIKGVQSGISSAGKALKIPGFATGGFTGQGGADEVAGIVHKGEYVVPRSQVDQSTGLPLMGGGGITINNTNHIYSPIDMDEANARLAWGLANA</sequence>
<protein>
    <recommendedName>
        <fullName evidence="4">Tape measure domain protein</fullName>
    </recommendedName>
</protein>
<name>A0ABU0PG56_9MICC</name>
<gene>
    <name evidence="2" type="ORF">QFZ36_000496</name>
</gene>
<organism evidence="2 3">
    <name type="scientific">Pseudarthrobacter siccitolerans</name>
    <dbReference type="NCBI Taxonomy" id="861266"/>
    <lineage>
        <taxon>Bacteria</taxon>
        <taxon>Bacillati</taxon>
        <taxon>Actinomycetota</taxon>
        <taxon>Actinomycetes</taxon>
        <taxon>Micrococcales</taxon>
        <taxon>Micrococcaceae</taxon>
        <taxon>Pseudarthrobacter</taxon>
    </lineage>
</organism>
<accession>A0ABU0PG56</accession>
<evidence type="ECO:0000256" key="1">
    <source>
        <dbReference type="SAM" id="Phobius"/>
    </source>
</evidence>
<feature type="transmembrane region" description="Helical" evidence="1">
    <location>
        <begin position="328"/>
        <end position="349"/>
    </location>
</feature>
<dbReference type="RefSeq" id="WP_306633644.1">
    <property type="nucleotide sequence ID" value="NZ_JAUSXB010000001.1"/>
</dbReference>
<dbReference type="Proteomes" id="UP001236806">
    <property type="component" value="Unassembled WGS sequence"/>
</dbReference>
<keyword evidence="1" id="KW-0812">Transmembrane</keyword>
<evidence type="ECO:0008006" key="4">
    <source>
        <dbReference type="Google" id="ProtNLM"/>
    </source>
</evidence>
<reference evidence="2 3" key="1">
    <citation type="submission" date="2023-07" db="EMBL/GenBank/DDBJ databases">
        <title>Comparative genomics of wheat-associated soil bacteria to identify genetic determinants of phenazine resistance.</title>
        <authorList>
            <person name="Mouncey N."/>
        </authorList>
    </citation>
    <scope>NUCLEOTIDE SEQUENCE [LARGE SCALE GENOMIC DNA]</scope>
    <source>
        <strain evidence="2 3">W1I3</strain>
    </source>
</reference>
<evidence type="ECO:0000313" key="3">
    <source>
        <dbReference type="Proteomes" id="UP001236806"/>
    </source>
</evidence>
<dbReference type="EMBL" id="JAUSXB010000001">
    <property type="protein sequence ID" value="MDQ0672935.1"/>
    <property type="molecule type" value="Genomic_DNA"/>
</dbReference>
<feature type="transmembrane region" description="Helical" evidence="1">
    <location>
        <begin position="296"/>
        <end position="322"/>
    </location>
</feature>
<proteinExistence type="predicted"/>
<evidence type="ECO:0000313" key="2">
    <source>
        <dbReference type="EMBL" id="MDQ0672935.1"/>
    </source>
</evidence>